<comment type="caution">
    <text evidence="3">The sequence shown here is derived from an EMBL/GenBank/DDBJ whole genome shotgun (WGS) entry which is preliminary data.</text>
</comment>
<evidence type="ECO:0000313" key="4">
    <source>
        <dbReference type="Proteomes" id="UP001597304"/>
    </source>
</evidence>
<dbReference type="PANTHER" id="PTHR42951">
    <property type="entry name" value="METALLO-BETA-LACTAMASE DOMAIN-CONTAINING"/>
    <property type="match status" value="1"/>
</dbReference>
<dbReference type="PANTHER" id="PTHR42951:SF20">
    <property type="entry name" value="BETA LACTAMASE"/>
    <property type="match status" value="1"/>
</dbReference>
<protein>
    <submittedName>
        <fullName evidence="3">MBL fold metallo-hydrolase</fullName>
    </submittedName>
</protein>
<feature type="signal peptide" evidence="1">
    <location>
        <begin position="1"/>
        <end position="32"/>
    </location>
</feature>
<dbReference type="InterPro" id="IPR036866">
    <property type="entry name" value="RibonucZ/Hydroxyglut_hydro"/>
</dbReference>
<keyword evidence="1" id="KW-0732">Signal</keyword>
<reference evidence="4" key="1">
    <citation type="journal article" date="2019" name="Int. J. Syst. Evol. Microbiol.">
        <title>The Global Catalogue of Microorganisms (GCM) 10K type strain sequencing project: providing services to taxonomists for standard genome sequencing and annotation.</title>
        <authorList>
            <consortium name="The Broad Institute Genomics Platform"/>
            <consortium name="The Broad Institute Genome Sequencing Center for Infectious Disease"/>
            <person name="Wu L."/>
            <person name="Ma J."/>
        </authorList>
    </citation>
    <scope>NUCLEOTIDE SEQUENCE [LARGE SCALE GENOMIC DNA]</scope>
    <source>
        <strain evidence="4">LMG 29247</strain>
    </source>
</reference>
<gene>
    <name evidence="3" type="ORF">ACFSF0_13490</name>
</gene>
<name>A0ABW4KXV6_9BURK</name>
<dbReference type="Proteomes" id="UP001597304">
    <property type="component" value="Unassembled WGS sequence"/>
</dbReference>
<dbReference type="CDD" id="cd16282">
    <property type="entry name" value="metallo-hydrolase-like_MBL-fold"/>
    <property type="match status" value="1"/>
</dbReference>
<accession>A0ABW4KXV6</accession>
<dbReference type="InterPro" id="IPR001279">
    <property type="entry name" value="Metallo-B-lactamas"/>
</dbReference>
<keyword evidence="4" id="KW-1185">Reference proteome</keyword>
<organism evidence="3 4">
    <name type="scientific">Ottowia flava</name>
    <dbReference type="NCBI Taxonomy" id="2675430"/>
    <lineage>
        <taxon>Bacteria</taxon>
        <taxon>Pseudomonadati</taxon>
        <taxon>Pseudomonadota</taxon>
        <taxon>Betaproteobacteria</taxon>
        <taxon>Burkholderiales</taxon>
        <taxon>Comamonadaceae</taxon>
        <taxon>Ottowia</taxon>
    </lineage>
</organism>
<dbReference type="Gene3D" id="3.60.15.10">
    <property type="entry name" value="Ribonuclease Z/Hydroxyacylglutathione hydrolase-like"/>
    <property type="match status" value="1"/>
</dbReference>
<dbReference type="InterPro" id="IPR050855">
    <property type="entry name" value="NDM-1-like"/>
</dbReference>
<evidence type="ECO:0000256" key="1">
    <source>
        <dbReference type="SAM" id="SignalP"/>
    </source>
</evidence>
<dbReference type="Pfam" id="PF00753">
    <property type="entry name" value="Lactamase_B"/>
    <property type="match status" value="1"/>
</dbReference>
<dbReference type="EMBL" id="JBHUEJ010000031">
    <property type="protein sequence ID" value="MFD1711626.1"/>
    <property type="molecule type" value="Genomic_DNA"/>
</dbReference>
<evidence type="ECO:0000313" key="3">
    <source>
        <dbReference type="EMBL" id="MFD1711626.1"/>
    </source>
</evidence>
<dbReference type="RefSeq" id="WP_255507688.1">
    <property type="nucleotide sequence ID" value="NZ_JBHUEJ010000031.1"/>
</dbReference>
<feature type="chain" id="PRO_5047541496" evidence="1">
    <location>
        <begin position="33"/>
        <end position="328"/>
    </location>
</feature>
<dbReference type="SUPFAM" id="SSF56281">
    <property type="entry name" value="Metallo-hydrolase/oxidoreductase"/>
    <property type="match status" value="1"/>
</dbReference>
<dbReference type="SMART" id="SM00849">
    <property type="entry name" value="Lactamase_B"/>
    <property type="match status" value="1"/>
</dbReference>
<feature type="domain" description="Metallo-beta-lactamase" evidence="2">
    <location>
        <begin position="69"/>
        <end position="255"/>
    </location>
</feature>
<evidence type="ECO:0000259" key="2">
    <source>
        <dbReference type="SMART" id="SM00849"/>
    </source>
</evidence>
<sequence length="328" mass="36375">MQGAIDRRQVLQRCVCAAFGGAALAWSRYGNAADAPAAPVEMQPHEVVPGCWYVEGLSALGSPANQNFISNAGFVVTSDSVVVIDALGSPALAERLLAEIAKITPKKVSHVIVTHYHADHVYGLQVFQQAGARIIAHQAGREYLFSDTARLRLQASRDELKPWINDQTHLVNATEWIDAKRDLTVGDTRFVLQPVGPAHTPEDVAVYIPSRKVLYAGDLVFRNRIPFVGQADSRNWIESLGKLLTFDAQVIVPGHGPASTEARKDMQLTRDYLVYLRKTMGEAARDMTPFDEAYKATDWSQYEHMPLFGPANRMNAYNTYLLMEHETP</sequence>
<proteinExistence type="predicted"/>